<evidence type="ECO:0000313" key="4">
    <source>
        <dbReference type="Proteomes" id="UP001318860"/>
    </source>
</evidence>
<feature type="region of interest" description="Disordered" evidence="2">
    <location>
        <begin position="469"/>
        <end position="498"/>
    </location>
</feature>
<dbReference type="PANTHER" id="PTHR31071">
    <property type="entry name" value="GB|AAF24581.1"/>
    <property type="match status" value="1"/>
</dbReference>
<feature type="region of interest" description="Disordered" evidence="2">
    <location>
        <begin position="609"/>
        <end position="646"/>
    </location>
</feature>
<dbReference type="Proteomes" id="UP001318860">
    <property type="component" value="Unassembled WGS sequence"/>
</dbReference>
<evidence type="ECO:0000256" key="2">
    <source>
        <dbReference type="SAM" id="MobiDB-lite"/>
    </source>
</evidence>
<name>A0ABR0W2Z5_REHGL</name>
<proteinExistence type="predicted"/>
<dbReference type="InterPro" id="IPR043424">
    <property type="entry name" value="BLT-like"/>
</dbReference>
<keyword evidence="1" id="KW-0175">Coiled coil</keyword>
<sequence>MPRQNLNLDGKIGGRKCKVRKRGCSSSSSSSLAQNYRLKRAFLVGKRLGSSTPVPKWKMMSSKSPSLMENDGAFKYLGGEKARELSVSARKLAATLWEIDGLPSTRVRRECLEEKINEVGIVVRKQRILGSSKLGSMALVLSDLSHSPVSEVGLYLRMDPPKVDSHRRRASAGSQKLLQADCNMGGAKSLHNCLVEVDQMQNHARSPCRNIIGTKNRLKDVYNGLITSKELLKVMSRICRFDQENSTSLSLFSALKFELDRACAHVTKLIQEQRTNRNEIDILLQQFEEEKVVWKLKEQDRIRSAITSIAGELDKERKLRRQTERLNKKLGRELAETKVSLSKANKDFESEKRAREILEQVCDELARGIGEDRAEVEELKRQSAKVCEEVEKEREMLQLADILREERVQMKLSEAKYQFEEKNAVVDKLRNELEAYLKSKKGEEQENGSPSYDKIKELEKYLRETLPGSYQIHDTEKYNNGEVNKEEDDEEEDDDSADSDLHSIELNMDDISKSFHWNSGVKNESRRNTVEKSKGRKSISEKIKNLTIPLETKLADGVEWEFTADKRENLDVFDRRGVFEFTSRPWKKDVEDEIERYNMIKDLRDHIVSGSKMASSQDSASPSRKNFGQQSVCVSSEDPNGVVCHG</sequence>
<comment type="caution">
    <text evidence="3">The sequence shown here is derived from an EMBL/GenBank/DDBJ whole genome shotgun (WGS) entry which is preliminary data.</text>
</comment>
<protein>
    <submittedName>
        <fullName evidence="3">Uncharacterized protein</fullName>
    </submittedName>
</protein>
<evidence type="ECO:0000313" key="3">
    <source>
        <dbReference type="EMBL" id="KAK6141695.1"/>
    </source>
</evidence>
<organism evidence="3 4">
    <name type="scientific">Rehmannia glutinosa</name>
    <name type="common">Chinese foxglove</name>
    <dbReference type="NCBI Taxonomy" id="99300"/>
    <lineage>
        <taxon>Eukaryota</taxon>
        <taxon>Viridiplantae</taxon>
        <taxon>Streptophyta</taxon>
        <taxon>Embryophyta</taxon>
        <taxon>Tracheophyta</taxon>
        <taxon>Spermatophyta</taxon>
        <taxon>Magnoliopsida</taxon>
        <taxon>eudicotyledons</taxon>
        <taxon>Gunneridae</taxon>
        <taxon>Pentapetalae</taxon>
        <taxon>asterids</taxon>
        <taxon>lamiids</taxon>
        <taxon>Lamiales</taxon>
        <taxon>Orobanchaceae</taxon>
        <taxon>Rehmannieae</taxon>
        <taxon>Rehmannia</taxon>
    </lineage>
</organism>
<accession>A0ABR0W2Z5</accession>
<feature type="compositionally biased region" description="Polar residues" evidence="2">
    <location>
        <begin position="612"/>
        <end position="638"/>
    </location>
</feature>
<feature type="compositionally biased region" description="Acidic residues" evidence="2">
    <location>
        <begin position="485"/>
        <end position="498"/>
    </location>
</feature>
<gene>
    <name evidence="3" type="ORF">DH2020_024558</name>
</gene>
<dbReference type="PANTHER" id="PTHR31071:SF16">
    <property type="entry name" value="MYB-LIKE PROTEIN Z ISOFORM X1"/>
    <property type="match status" value="1"/>
</dbReference>
<keyword evidence="4" id="KW-1185">Reference proteome</keyword>
<reference evidence="3 4" key="1">
    <citation type="journal article" date="2021" name="Comput. Struct. Biotechnol. J.">
        <title>De novo genome assembly of the potent medicinal plant Rehmannia glutinosa using nanopore technology.</title>
        <authorList>
            <person name="Ma L."/>
            <person name="Dong C."/>
            <person name="Song C."/>
            <person name="Wang X."/>
            <person name="Zheng X."/>
            <person name="Niu Y."/>
            <person name="Chen S."/>
            <person name="Feng W."/>
        </authorList>
    </citation>
    <scope>NUCLEOTIDE SEQUENCE [LARGE SCALE GENOMIC DNA]</scope>
    <source>
        <strain evidence="3">DH-2019</strain>
    </source>
</reference>
<evidence type="ECO:0000256" key="1">
    <source>
        <dbReference type="SAM" id="Coils"/>
    </source>
</evidence>
<feature type="coiled-coil region" evidence="1">
    <location>
        <begin position="270"/>
        <end position="446"/>
    </location>
</feature>
<dbReference type="EMBL" id="JABTTQ020000096">
    <property type="protein sequence ID" value="KAK6141695.1"/>
    <property type="molecule type" value="Genomic_DNA"/>
</dbReference>